<feature type="compositionally biased region" description="Basic residues" evidence="1">
    <location>
        <begin position="53"/>
        <end position="63"/>
    </location>
</feature>
<feature type="region of interest" description="Disordered" evidence="1">
    <location>
        <begin position="53"/>
        <end position="73"/>
    </location>
</feature>
<reference evidence="2 3" key="1">
    <citation type="journal article" date="2020" name="Nature">
        <title>Six reference-quality genomes reveal evolution of bat adaptations.</title>
        <authorList>
            <person name="Jebb D."/>
            <person name="Huang Z."/>
            <person name="Pippel M."/>
            <person name="Hughes G.M."/>
            <person name="Lavrichenko K."/>
            <person name="Devanna P."/>
            <person name="Winkler S."/>
            <person name="Jermiin L.S."/>
            <person name="Skirmuntt E.C."/>
            <person name="Katzourakis A."/>
            <person name="Burkitt-Gray L."/>
            <person name="Ray D.A."/>
            <person name="Sullivan K.A.M."/>
            <person name="Roscito J.G."/>
            <person name="Kirilenko B.M."/>
            <person name="Davalos L.M."/>
            <person name="Corthals A.P."/>
            <person name="Power M.L."/>
            <person name="Jones G."/>
            <person name="Ransome R.D."/>
            <person name="Dechmann D.K.N."/>
            <person name="Locatelli A.G."/>
            <person name="Puechmaille S.J."/>
            <person name="Fedrigo O."/>
            <person name="Jarvis E.D."/>
            <person name="Hiller M."/>
            <person name="Vernes S.C."/>
            <person name="Myers E.W."/>
            <person name="Teeling E.C."/>
        </authorList>
    </citation>
    <scope>NUCLEOTIDE SEQUENCE [LARGE SCALE GENOMIC DNA]</scope>
    <source>
        <strain evidence="2">MRouAeg1</strain>
        <tissue evidence="2">Muscle</tissue>
    </source>
</reference>
<proteinExistence type="predicted"/>
<dbReference type="EMBL" id="JACASE010000002">
    <property type="protein sequence ID" value="KAF6493605.1"/>
    <property type="molecule type" value="Genomic_DNA"/>
</dbReference>
<feature type="compositionally biased region" description="Basic and acidic residues" evidence="1">
    <location>
        <begin position="135"/>
        <end position="147"/>
    </location>
</feature>
<dbReference type="Proteomes" id="UP000593571">
    <property type="component" value="Unassembled WGS sequence"/>
</dbReference>
<evidence type="ECO:0000313" key="3">
    <source>
        <dbReference type="Proteomes" id="UP000593571"/>
    </source>
</evidence>
<organism evidence="2 3">
    <name type="scientific">Rousettus aegyptiacus</name>
    <name type="common">Egyptian fruit bat</name>
    <name type="synonym">Pteropus aegyptiacus</name>
    <dbReference type="NCBI Taxonomy" id="9407"/>
    <lineage>
        <taxon>Eukaryota</taxon>
        <taxon>Metazoa</taxon>
        <taxon>Chordata</taxon>
        <taxon>Craniata</taxon>
        <taxon>Vertebrata</taxon>
        <taxon>Euteleostomi</taxon>
        <taxon>Mammalia</taxon>
        <taxon>Eutheria</taxon>
        <taxon>Laurasiatheria</taxon>
        <taxon>Chiroptera</taxon>
        <taxon>Yinpterochiroptera</taxon>
        <taxon>Pteropodoidea</taxon>
        <taxon>Pteropodidae</taxon>
        <taxon>Rousettinae</taxon>
        <taxon>Rousettus</taxon>
    </lineage>
</organism>
<comment type="caution">
    <text evidence="2">The sequence shown here is derived from an EMBL/GenBank/DDBJ whole genome shotgun (WGS) entry which is preliminary data.</text>
</comment>
<evidence type="ECO:0000313" key="2">
    <source>
        <dbReference type="EMBL" id="KAF6493605.1"/>
    </source>
</evidence>
<name>A0A7J8JB89_ROUAE</name>
<evidence type="ECO:0000256" key="1">
    <source>
        <dbReference type="SAM" id="MobiDB-lite"/>
    </source>
</evidence>
<feature type="region of interest" description="Disordered" evidence="1">
    <location>
        <begin position="85"/>
        <end position="182"/>
    </location>
</feature>
<accession>A0A7J8JB89</accession>
<dbReference type="AlphaFoldDB" id="A0A7J8JB89"/>
<sequence length="182" mass="19657">MEQNKNTRHPIEYEFQKHHFSVPSCSCVGGRAVAQGDESLCCWLTHTRTHTRAHAHKHAHTPRGRGGPGQATGCARLPVQGELQPGRAHCAPHQAAPLKVPRAHREAGPRPSVSPWDLSGWPAVRTVLGSAAQRSEGHPRRGSRPDVDGVLSPSLQPPWTGSLQSSCQPDIRESLACSPRGP</sequence>
<protein>
    <submittedName>
        <fullName evidence="2">Armadillo repeat containing 9</fullName>
    </submittedName>
</protein>
<keyword evidence="3" id="KW-1185">Reference proteome</keyword>
<gene>
    <name evidence="2" type="ORF">HJG63_001004</name>
</gene>
<feature type="compositionally biased region" description="Polar residues" evidence="1">
    <location>
        <begin position="153"/>
        <end position="168"/>
    </location>
</feature>